<evidence type="ECO:0000313" key="3">
    <source>
        <dbReference type="EMBL" id="QNA43200.1"/>
    </source>
</evidence>
<evidence type="ECO:0000256" key="1">
    <source>
        <dbReference type="ARBA" id="ARBA00007435"/>
    </source>
</evidence>
<dbReference type="AlphaFoldDB" id="A0A7G5XCJ7"/>
<dbReference type="SMART" id="SM00465">
    <property type="entry name" value="GIYc"/>
    <property type="match status" value="1"/>
</dbReference>
<dbReference type="Proteomes" id="UP000515344">
    <property type="component" value="Chromosome"/>
</dbReference>
<organism evidence="3 4">
    <name type="scientific">Lacibacter sediminis</name>
    <dbReference type="NCBI Taxonomy" id="2760713"/>
    <lineage>
        <taxon>Bacteria</taxon>
        <taxon>Pseudomonadati</taxon>
        <taxon>Bacteroidota</taxon>
        <taxon>Chitinophagia</taxon>
        <taxon>Chitinophagales</taxon>
        <taxon>Chitinophagaceae</taxon>
        <taxon>Lacibacter</taxon>
    </lineage>
</organism>
<dbReference type="KEGG" id="lacs:H4075_14050"/>
<proteinExistence type="inferred from homology"/>
<dbReference type="CDD" id="cd10448">
    <property type="entry name" value="GIY-YIG_unchar_3"/>
    <property type="match status" value="1"/>
</dbReference>
<dbReference type="InterPro" id="IPR035901">
    <property type="entry name" value="GIY-YIG_endonuc_sf"/>
</dbReference>
<dbReference type="PANTHER" id="PTHR34477:SF5">
    <property type="entry name" value="BSL5627 PROTEIN"/>
    <property type="match status" value="1"/>
</dbReference>
<dbReference type="PROSITE" id="PS50164">
    <property type="entry name" value="GIY_YIG"/>
    <property type="match status" value="1"/>
</dbReference>
<dbReference type="EMBL" id="CP060007">
    <property type="protein sequence ID" value="QNA43200.1"/>
    <property type="molecule type" value="Genomic_DNA"/>
</dbReference>
<accession>A0A7G5XCJ7</accession>
<evidence type="ECO:0000313" key="4">
    <source>
        <dbReference type="Proteomes" id="UP000515344"/>
    </source>
</evidence>
<reference evidence="4" key="1">
    <citation type="submission" date="2020-08" db="EMBL/GenBank/DDBJ databases">
        <title>Lacibacter sp. S13-6-6 genome sequencing.</title>
        <authorList>
            <person name="Jin L."/>
        </authorList>
    </citation>
    <scope>NUCLEOTIDE SEQUENCE [LARGE SCALE GENOMIC DNA]</scope>
    <source>
        <strain evidence="4">S13-6-6</strain>
    </source>
</reference>
<protein>
    <submittedName>
        <fullName evidence="3">GIY-YIG nuclease family protein</fullName>
    </submittedName>
</protein>
<gene>
    <name evidence="3" type="ORF">H4075_14050</name>
</gene>
<dbReference type="InterPro" id="IPR000305">
    <property type="entry name" value="GIY-YIG_endonuc"/>
</dbReference>
<dbReference type="InterPro" id="IPR050190">
    <property type="entry name" value="UPF0213_domain"/>
</dbReference>
<name>A0A7G5XCJ7_9BACT</name>
<keyword evidence="4" id="KW-1185">Reference proteome</keyword>
<feature type="domain" description="GIY-YIG" evidence="2">
    <location>
        <begin position="7"/>
        <end position="87"/>
    </location>
</feature>
<evidence type="ECO:0000259" key="2">
    <source>
        <dbReference type="PROSITE" id="PS50164"/>
    </source>
</evidence>
<dbReference type="SUPFAM" id="SSF82771">
    <property type="entry name" value="GIY-YIG endonuclease"/>
    <property type="match status" value="1"/>
</dbReference>
<dbReference type="Pfam" id="PF01541">
    <property type="entry name" value="GIY-YIG"/>
    <property type="match status" value="1"/>
</dbReference>
<dbReference type="PANTHER" id="PTHR34477">
    <property type="entry name" value="UPF0213 PROTEIN YHBQ"/>
    <property type="match status" value="1"/>
</dbReference>
<sequence>MKPIGTHNYFAYITTNRNKTVLYIGVTNNLSARLFQHQQNAAPYTHTSFAGKYNAYYLLYYERFGSIEHAIEREKELKGWRRSKKEKLINSFNPEWRFLNDEIE</sequence>
<dbReference type="Gene3D" id="3.40.1440.10">
    <property type="entry name" value="GIY-YIG endonuclease"/>
    <property type="match status" value="1"/>
</dbReference>
<comment type="similarity">
    <text evidence="1">Belongs to the UPF0213 family.</text>
</comment>
<dbReference type="RefSeq" id="WP_182801465.1">
    <property type="nucleotide sequence ID" value="NZ_CP060007.1"/>
</dbReference>